<keyword evidence="2" id="KW-0805">Transcription regulation</keyword>
<dbReference type="Pfam" id="PF00440">
    <property type="entry name" value="TetR_N"/>
    <property type="match status" value="1"/>
</dbReference>
<dbReference type="PANTHER" id="PTHR30055:SF175">
    <property type="entry name" value="HTH-TYPE TRANSCRIPTIONAL REPRESSOR KSTR2"/>
    <property type="match status" value="1"/>
</dbReference>
<dbReference type="Proteomes" id="UP000242263">
    <property type="component" value="Unassembled WGS sequence"/>
</dbReference>
<dbReference type="SUPFAM" id="SSF46689">
    <property type="entry name" value="Homeodomain-like"/>
    <property type="match status" value="1"/>
</dbReference>
<dbReference type="PROSITE" id="PS50977">
    <property type="entry name" value="HTH_TETR_2"/>
    <property type="match status" value="1"/>
</dbReference>
<dbReference type="GO" id="GO:0003700">
    <property type="term" value="F:DNA-binding transcription factor activity"/>
    <property type="evidence" value="ECO:0007669"/>
    <property type="project" value="TreeGrafter"/>
</dbReference>
<evidence type="ECO:0000259" key="6">
    <source>
        <dbReference type="PROSITE" id="PS50977"/>
    </source>
</evidence>
<dbReference type="RefSeq" id="WP_101541513.1">
    <property type="nucleotide sequence ID" value="NZ_JASODL010000001.1"/>
</dbReference>
<evidence type="ECO:0000256" key="4">
    <source>
        <dbReference type="ARBA" id="ARBA00023163"/>
    </source>
</evidence>
<keyword evidence="1" id="KW-0678">Repressor</keyword>
<dbReference type="InterPro" id="IPR009057">
    <property type="entry name" value="Homeodomain-like_sf"/>
</dbReference>
<feature type="domain" description="HTH tetR-type" evidence="6">
    <location>
        <begin position="40"/>
        <end position="100"/>
    </location>
</feature>
<dbReference type="EMBL" id="PKGU01000004">
    <property type="protein sequence ID" value="PKZ14595.1"/>
    <property type="molecule type" value="Genomic_DNA"/>
</dbReference>
<organism evidence="7 8">
    <name type="scientific">Alloscardovia omnicolens</name>
    <dbReference type="NCBI Taxonomy" id="419015"/>
    <lineage>
        <taxon>Bacteria</taxon>
        <taxon>Bacillati</taxon>
        <taxon>Actinomycetota</taxon>
        <taxon>Actinomycetes</taxon>
        <taxon>Bifidobacteriales</taxon>
        <taxon>Bifidobacteriaceae</taxon>
        <taxon>Alloscardovia</taxon>
    </lineage>
</organism>
<keyword evidence="3 5" id="KW-0238">DNA-binding</keyword>
<dbReference type="PRINTS" id="PR00455">
    <property type="entry name" value="HTHTETR"/>
</dbReference>
<comment type="caution">
    <text evidence="7">The sequence shown here is derived from an EMBL/GenBank/DDBJ whole genome shotgun (WGS) entry which is preliminary data.</text>
</comment>
<proteinExistence type="predicted"/>
<dbReference type="PROSITE" id="PS01081">
    <property type="entry name" value="HTH_TETR_1"/>
    <property type="match status" value="1"/>
</dbReference>
<dbReference type="Gene3D" id="1.10.357.10">
    <property type="entry name" value="Tetracycline Repressor, domain 2"/>
    <property type="match status" value="1"/>
</dbReference>
<name>A0A2I1M384_9BIFI</name>
<accession>A0A2I1M384</accession>
<dbReference type="InterPro" id="IPR050109">
    <property type="entry name" value="HTH-type_TetR-like_transc_reg"/>
</dbReference>
<dbReference type="GO" id="GO:0000976">
    <property type="term" value="F:transcription cis-regulatory region binding"/>
    <property type="evidence" value="ECO:0007669"/>
    <property type="project" value="TreeGrafter"/>
</dbReference>
<evidence type="ECO:0000313" key="7">
    <source>
        <dbReference type="EMBL" id="PKZ14595.1"/>
    </source>
</evidence>
<dbReference type="PANTHER" id="PTHR30055">
    <property type="entry name" value="HTH-TYPE TRANSCRIPTIONAL REGULATOR RUTR"/>
    <property type="match status" value="1"/>
</dbReference>
<dbReference type="InterPro" id="IPR001647">
    <property type="entry name" value="HTH_TetR"/>
</dbReference>
<dbReference type="InterPro" id="IPR023772">
    <property type="entry name" value="DNA-bd_HTH_TetR-type_CS"/>
</dbReference>
<evidence type="ECO:0000313" key="8">
    <source>
        <dbReference type="Proteomes" id="UP000242263"/>
    </source>
</evidence>
<reference evidence="7 8" key="1">
    <citation type="submission" date="2017-12" db="EMBL/GenBank/DDBJ databases">
        <title>Phylogenetic diversity of female urinary microbiome.</title>
        <authorList>
            <person name="Thomas-White K."/>
            <person name="Wolfe A.J."/>
        </authorList>
    </citation>
    <scope>NUCLEOTIDE SEQUENCE [LARGE SCALE GENOMIC DNA]</scope>
    <source>
        <strain evidence="7 8">UMB0064</strain>
    </source>
</reference>
<protein>
    <submittedName>
        <fullName evidence="7">TetR/AcrR family transcriptional regulator</fullName>
    </submittedName>
</protein>
<evidence type="ECO:0000256" key="2">
    <source>
        <dbReference type="ARBA" id="ARBA00023015"/>
    </source>
</evidence>
<sequence length="245" mass="28903">MYFEPWEQFRQSGVVSFDGESQARKLVLSEATHKKRMTADERREQIAQSAARIIAQKGFLGMSLRDIAEDLNITEALIYHYVESKDDLLRLVIEKIYDSQAMDDFNYSNALACDTDGGEHYYFPRFTLNIVLANCERTMLVKLFTILYAESLDPQHPAHDYFINRHRRFWSIVSEINWMLPEPYASDRERFYELWSLAMSAMDGLQLRWLADDSMNLVNEWMEFCAELFPLDVWKGYIDPVEFKK</sequence>
<evidence type="ECO:0000256" key="1">
    <source>
        <dbReference type="ARBA" id="ARBA00022491"/>
    </source>
</evidence>
<evidence type="ECO:0000256" key="3">
    <source>
        <dbReference type="ARBA" id="ARBA00023125"/>
    </source>
</evidence>
<dbReference type="AlphaFoldDB" id="A0A2I1M384"/>
<evidence type="ECO:0000256" key="5">
    <source>
        <dbReference type="PROSITE-ProRule" id="PRU00335"/>
    </source>
</evidence>
<gene>
    <name evidence="7" type="ORF">CYJ32_06570</name>
</gene>
<feature type="DNA-binding region" description="H-T-H motif" evidence="5">
    <location>
        <begin position="63"/>
        <end position="82"/>
    </location>
</feature>
<keyword evidence="4" id="KW-0804">Transcription</keyword>